<evidence type="ECO:0000313" key="2">
    <source>
        <dbReference type="Proteomes" id="UP000800200"/>
    </source>
</evidence>
<evidence type="ECO:0000313" key="1">
    <source>
        <dbReference type="EMBL" id="KAF2190115.1"/>
    </source>
</evidence>
<dbReference type="Proteomes" id="UP000800200">
    <property type="component" value="Unassembled WGS sequence"/>
</dbReference>
<keyword evidence="2" id="KW-1185">Reference proteome</keyword>
<proteinExistence type="predicted"/>
<accession>A0A6A6EGA7</accession>
<organism evidence="1 2">
    <name type="scientific">Zopfia rhizophila CBS 207.26</name>
    <dbReference type="NCBI Taxonomy" id="1314779"/>
    <lineage>
        <taxon>Eukaryota</taxon>
        <taxon>Fungi</taxon>
        <taxon>Dikarya</taxon>
        <taxon>Ascomycota</taxon>
        <taxon>Pezizomycotina</taxon>
        <taxon>Dothideomycetes</taxon>
        <taxon>Dothideomycetes incertae sedis</taxon>
        <taxon>Zopfiaceae</taxon>
        <taxon>Zopfia</taxon>
    </lineage>
</organism>
<sequence length="423" mass="48476">MRLSALLRGNEHEIYICYTRKHLRRGGPVDLALQEIQLGDIITAGTTTENGRIFHQAVLSFAIIFFGTQHGQAYITNQGYAMHGVALKQLNHVLSDPICYTCDEVILSVVTLAMLECLVPTGPKYYLRHMIGLERLLELRDPSSYCSPKSSELYKSVRHMILFASLRTGKPSILARAEWKTVLRANCSDEELQEQDLYDVLADCTVLVAERDNMLANWELDLERGTHQRDKIKRRALPLLTHLRAWRKRWDSDGRNSYFETSAAFARLQPMQESRGDDSPHFPTIFEFSNDSAATMLMFYNTTLIYVLQVLASLPLENFGIHSNQSFIQNTLQDAGYLDDLWKHTKYEYIAAERLAALEVCRCIPYYLVRKSRLDSDSSPVVHWAVTTAWMTLRGNESAEGRWMMDLLNRKSREVIAKGLWAI</sequence>
<name>A0A6A6EGA7_9PEZI</name>
<dbReference type="EMBL" id="ML994619">
    <property type="protein sequence ID" value="KAF2190115.1"/>
    <property type="molecule type" value="Genomic_DNA"/>
</dbReference>
<dbReference type="OrthoDB" id="5126878at2759"/>
<dbReference type="PANTHER" id="PTHR38111:SF2">
    <property type="entry name" value="FINGER DOMAIN PROTEIN, PUTATIVE (AFU_ORTHOLOGUE AFUA_1G01560)-RELATED"/>
    <property type="match status" value="1"/>
</dbReference>
<dbReference type="AlphaFoldDB" id="A0A6A6EGA7"/>
<dbReference type="PANTHER" id="PTHR38111">
    <property type="entry name" value="ZN(2)-C6 FUNGAL-TYPE DOMAIN-CONTAINING PROTEIN-RELATED"/>
    <property type="match status" value="1"/>
</dbReference>
<dbReference type="Pfam" id="PF11951">
    <property type="entry name" value="Fungal_trans_2"/>
    <property type="match status" value="1"/>
</dbReference>
<reference evidence="1" key="1">
    <citation type="journal article" date="2020" name="Stud. Mycol.">
        <title>101 Dothideomycetes genomes: a test case for predicting lifestyles and emergence of pathogens.</title>
        <authorList>
            <person name="Haridas S."/>
            <person name="Albert R."/>
            <person name="Binder M."/>
            <person name="Bloem J."/>
            <person name="Labutti K."/>
            <person name="Salamov A."/>
            <person name="Andreopoulos B."/>
            <person name="Baker S."/>
            <person name="Barry K."/>
            <person name="Bills G."/>
            <person name="Bluhm B."/>
            <person name="Cannon C."/>
            <person name="Castanera R."/>
            <person name="Culley D."/>
            <person name="Daum C."/>
            <person name="Ezra D."/>
            <person name="Gonzalez J."/>
            <person name="Henrissat B."/>
            <person name="Kuo A."/>
            <person name="Liang C."/>
            <person name="Lipzen A."/>
            <person name="Lutzoni F."/>
            <person name="Magnuson J."/>
            <person name="Mondo S."/>
            <person name="Nolan M."/>
            <person name="Ohm R."/>
            <person name="Pangilinan J."/>
            <person name="Park H.-J."/>
            <person name="Ramirez L."/>
            <person name="Alfaro M."/>
            <person name="Sun H."/>
            <person name="Tritt A."/>
            <person name="Yoshinaga Y."/>
            <person name="Zwiers L.-H."/>
            <person name="Turgeon B."/>
            <person name="Goodwin S."/>
            <person name="Spatafora J."/>
            <person name="Crous P."/>
            <person name="Grigoriev I."/>
        </authorList>
    </citation>
    <scope>NUCLEOTIDE SEQUENCE</scope>
    <source>
        <strain evidence="1">CBS 207.26</strain>
    </source>
</reference>
<dbReference type="InterPro" id="IPR021858">
    <property type="entry name" value="Fun_TF"/>
</dbReference>
<gene>
    <name evidence="1" type="ORF">K469DRAFT_699711</name>
</gene>
<dbReference type="InterPro" id="IPR053178">
    <property type="entry name" value="Osmoadaptation_assoc"/>
</dbReference>
<protein>
    <submittedName>
        <fullName evidence="1">Uncharacterized protein</fullName>
    </submittedName>
</protein>